<dbReference type="GeneID" id="63850590"/>
<feature type="compositionally biased region" description="Polar residues" evidence="1">
    <location>
        <begin position="929"/>
        <end position="940"/>
    </location>
</feature>
<feature type="compositionally biased region" description="Polar residues" evidence="1">
    <location>
        <begin position="1075"/>
        <end position="1086"/>
    </location>
</feature>
<feature type="compositionally biased region" description="Acidic residues" evidence="1">
    <location>
        <begin position="1058"/>
        <end position="1074"/>
    </location>
</feature>
<feature type="region of interest" description="Disordered" evidence="1">
    <location>
        <begin position="400"/>
        <end position="419"/>
    </location>
</feature>
<comment type="caution">
    <text evidence="2">The sequence shown here is derived from an EMBL/GenBank/DDBJ whole genome shotgun (WGS) entry which is preliminary data.</text>
</comment>
<feature type="region of interest" description="Disordered" evidence="1">
    <location>
        <begin position="1011"/>
        <end position="1031"/>
    </location>
</feature>
<accession>A0A9P4GHI0</accession>
<feature type="region of interest" description="Disordered" evidence="1">
    <location>
        <begin position="755"/>
        <end position="940"/>
    </location>
</feature>
<feature type="region of interest" description="Disordered" evidence="1">
    <location>
        <begin position="522"/>
        <end position="541"/>
    </location>
</feature>
<feature type="compositionally biased region" description="Polar residues" evidence="1">
    <location>
        <begin position="27"/>
        <end position="74"/>
    </location>
</feature>
<organism evidence="2 3">
    <name type="scientific">Cucurbitaria berberidis CBS 394.84</name>
    <dbReference type="NCBI Taxonomy" id="1168544"/>
    <lineage>
        <taxon>Eukaryota</taxon>
        <taxon>Fungi</taxon>
        <taxon>Dikarya</taxon>
        <taxon>Ascomycota</taxon>
        <taxon>Pezizomycotina</taxon>
        <taxon>Dothideomycetes</taxon>
        <taxon>Pleosporomycetidae</taxon>
        <taxon>Pleosporales</taxon>
        <taxon>Pleosporineae</taxon>
        <taxon>Cucurbitariaceae</taxon>
        <taxon>Cucurbitaria</taxon>
    </lineage>
</organism>
<feature type="compositionally biased region" description="Low complexity" evidence="1">
    <location>
        <begin position="401"/>
        <end position="412"/>
    </location>
</feature>
<dbReference type="GO" id="GO:0003677">
    <property type="term" value="F:DNA binding"/>
    <property type="evidence" value="ECO:0007669"/>
    <property type="project" value="InterPro"/>
</dbReference>
<dbReference type="Proteomes" id="UP000800039">
    <property type="component" value="Unassembled WGS sequence"/>
</dbReference>
<keyword evidence="3" id="KW-1185">Reference proteome</keyword>
<feature type="compositionally biased region" description="Basic and acidic residues" evidence="1">
    <location>
        <begin position="843"/>
        <end position="854"/>
    </location>
</feature>
<feature type="compositionally biased region" description="Polar residues" evidence="1">
    <location>
        <begin position="760"/>
        <end position="786"/>
    </location>
</feature>
<dbReference type="EMBL" id="ML976616">
    <property type="protein sequence ID" value="KAF1845412.1"/>
    <property type="molecule type" value="Genomic_DNA"/>
</dbReference>
<feature type="region of interest" description="Disordered" evidence="1">
    <location>
        <begin position="1"/>
        <end position="219"/>
    </location>
</feature>
<evidence type="ECO:0000313" key="3">
    <source>
        <dbReference type="Proteomes" id="UP000800039"/>
    </source>
</evidence>
<name>A0A9P4GHI0_9PLEO</name>
<reference evidence="2" key="1">
    <citation type="submission" date="2020-01" db="EMBL/GenBank/DDBJ databases">
        <authorList>
            <consortium name="DOE Joint Genome Institute"/>
            <person name="Haridas S."/>
            <person name="Albert R."/>
            <person name="Binder M."/>
            <person name="Bloem J."/>
            <person name="Labutti K."/>
            <person name="Salamov A."/>
            <person name="Andreopoulos B."/>
            <person name="Baker S.E."/>
            <person name="Barry K."/>
            <person name="Bills G."/>
            <person name="Bluhm B.H."/>
            <person name="Cannon C."/>
            <person name="Castanera R."/>
            <person name="Culley D.E."/>
            <person name="Daum C."/>
            <person name="Ezra D."/>
            <person name="Gonzalez J.B."/>
            <person name="Henrissat B."/>
            <person name="Kuo A."/>
            <person name="Liang C."/>
            <person name="Lipzen A."/>
            <person name="Lutzoni F."/>
            <person name="Magnuson J."/>
            <person name="Mondo S."/>
            <person name="Nolan M."/>
            <person name="Ohm R."/>
            <person name="Pangilinan J."/>
            <person name="Park H.-J."/>
            <person name="Ramirez L."/>
            <person name="Alfaro M."/>
            <person name="Sun H."/>
            <person name="Tritt A."/>
            <person name="Yoshinaga Y."/>
            <person name="Zwiers L.-H."/>
            <person name="Turgeon B.G."/>
            <person name="Goodwin S.B."/>
            <person name="Spatafora J.W."/>
            <person name="Crous P.W."/>
            <person name="Grigoriev I.V."/>
        </authorList>
    </citation>
    <scope>NUCLEOTIDE SEQUENCE</scope>
    <source>
        <strain evidence="2">CBS 394.84</strain>
    </source>
</reference>
<sequence>MAPRGRSTIASHDGDRSYDSSPDPLALSTNENTAKAMRQTTQREPFTASSPNKQNNRLDLSGVDFSSPSKSLIMNTPRMGSASPWRIKVTVQAEPGSDEEHARSPSVKRFTRTKTTTVPLKDPDAQSPAKRPRGRPRKSDVAAAARPKRSGTPLKKASRSDSRDASLGAVESSAGDVDTDVPLKKRRGRPRKSVQLPAEDDETSVVQVPEARGAYSLNATPEPVMKSKFSSSKKSTRFATPETLIPLIETTDATPQVVPTELGKTLRPRKGTPHSKKAIFVEPISDEGSDEGSDLLTPSSGDEDFEHTETMQNTIVPRAMSADLHTQSENSSTQSSEEEHNALTGTDDNDPDVPPTQMFEDDDDDEFQDNMNFAFDEGATRMPDDTTVLDSESFSMISVDSLPNNGSLSSPPKAEDVQNTAKPRIGSLLQHEYLRPTTNSSNASGSQTTDRASSDLSYDAACLLPIDTLHPVPSPRYKTPAIDTEVPQIPPAINPVQTNVPKTETPRLGRVVTAGVVLQGVLDPSRLTPQPSQKARDEKRDELDDLFRGFSEGTRKELQAGLRLGEQLAQDQTNDPASPGPSSPIKEEPKLALKEGIFRTQRKYRQSRLLTPEERDDHITTPAGESVEANDVQYPSLNVEDVASSLISPASSEDEMSWRIDTPPVVITSAQRERFENASNERRRLLRGRETANAGEATQRTQQDDYPDIWQEEASRSSNSLEEEDVPPEVSLQLQDIFADDGVVKPARGKLPRTWRRKSANNFQYSDEAESPQQLSPPQTKSSEPVSASVHEGKAKLAEITVAEDGEMEDDDEEEEDSYASDASDDTGMFFQSNMPNIFKNNRATELKQKKVDKPSLSTLLNEGESLVPESSPPVATKNSLSATKTNPFLDTPPRFPGLPTSPNKSSPLRRELRGSDISSDSPYRITDESSLPLPQSSPFHTIVDGESMLSVASDQRQFRVEMEGSTTSSIRRVRNEANEYLDAYEPQQRSLNEITEITEPSRTWHKDTTVVLPSPPPKQESFAQSMLSPTRRPVSLFSSHRESHQMAAAMPMHAEDGTEETGTDESSVYEDTDASSNSGAQPSNSTEPTEQHEQPTTGIFSRLTSTLFEALSRPATAAAHPILSRLTPLPRIEPWTKTHYKALDKLYTTHLKHPALFSPSIKPATPLSQTNTDLLNQFLSTSKHAYVGAVYSVWGYSMVMSEELVVLCAVYMQSLSLKGIDEYENFNQREIQMGDCAPGRSGDAIRGDDVVKRLATIVIGEAVRRDEKAGKEIHRRGALTVAWPQ</sequence>
<feature type="region of interest" description="Disordered" evidence="1">
    <location>
        <begin position="1044"/>
        <end position="1098"/>
    </location>
</feature>
<feature type="compositionally biased region" description="Polar residues" evidence="1">
    <location>
        <begin position="830"/>
        <end position="842"/>
    </location>
</feature>
<gene>
    <name evidence="2" type="ORF">K460DRAFT_366297</name>
</gene>
<dbReference type="OrthoDB" id="3946221at2759"/>
<feature type="compositionally biased region" description="Acidic residues" evidence="1">
    <location>
        <begin position="359"/>
        <end position="368"/>
    </location>
</feature>
<feature type="compositionally biased region" description="Acidic residues" evidence="1">
    <location>
        <begin position="284"/>
        <end position="293"/>
    </location>
</feature>
<feature type="compositionally biased region" description="Low complexity" evidence="1">
    <location>
        <begin position="325"/>
        <end position="335"/>
    </location>
</feature>
<proteinExistence type="predicted"/>
<feature type="compositionally biased region" description="Polar residues" evidence="1">
    <location>
        <begin position="877"/>
        <end position="889"/>
    </location>
</feature>
<evidence type="ECO:0000256" key="1">
    <source>
        <dbReference type="SAM" id="MobiDB-lite"/>
    </source>
</evidence>
<dbReference type="RefSeq" id="XP_040787975.1">
    <property type="nucleotide sequence ID" value="XM_040933339.1"/>
</dbReference>
<feature type="region of interest" description="Disordered" evidence="1">
    <location>
        <begin position="569"/>
        <end position="590"/>
    </location>
</feature>
<feature type="region of interest" description="Disordered" evidence="1">
    <location>
        <begin position="676"/>
        <end position="707"/>
    </location>
</feature>
<protein>
    <submittedName>
        <fullName evidence="2">Uncharacterized protein</fullName>
    </submittedName>
</protein>
<dbReference type="SMART" id="SM00384">
    <property type="entry name" value="AT_hook"/>
    <property type="match status" value="2"/>
</dbReference>
<feature type="region of interest" description="Disordered" evidence="1">
    <location>
        <begin position="259"/>
        <end position="369"/>
    </location>
</feature>
<feature type="compositionally biased region" description="Basic and acidic residues" evidence="1">
    <location>
        <begin position="676"/>
        <end position="690"/>
    </location>
</feature>
<feature type="compositionally biased region" description="Basic residues" evidence="1">
    <location>
        <begin position="266"/>
        <end position="277"/>
    </location>
</feature>
<dbReference type="InterPro" id="IPR017956">
    <property type="entry name" value="AT_hook_DNA-bd_motif"/>
</dbReference>
<feature type="compositionally biased region" description="Acidic residues" evidence="1">
    <location>
        <begin position="802"/>
        <end position="825"/>
    </location>
</feature>
<evidence type="ECO:0000313" key="2">
    <source>
        <dbReference type="EMBL" id="KAF1845412.1"/>
    </source>
</evidence>